<comment type="similarity">
    <text evidence="1">Belongs to the PPR family. PCMP-H subfamily.</text>
</comment>
<dbReference type="FunFam" id="1.25.40.10:FF:000690">
    <property type="entry name" value="Pentatricopeptide repeat-containing protein"/>
    <property type="match status" value="1"/>
</dbReference>
<proteinExistence type="inferred from homology"/>
<evidence type="ECO:0000313" key="4">
    <source>
        <dbReference type="EMBL" id="EEF51672.1"/>
    </source>
</evidence>
<dbReference type="InterPro" id="IPR002885">
    <property type="entry name" value="PPR_rpt"/>
</dbReference>
<dbReference type="Pfam" id="PF01535">
    <property type="entry name" value="PPR"/>
    <property type="match status" value="3"/>
</dbReference>
<evidence type="ECO:0000256" key="1">
    <source>
        <dbReference type="ARBA" id="ARBA00006643"/>
    </source>
</evidence>
<dbReference type="InterPro" id="IPR046960">
    <property type="entry name" value="PPR_At4g14850-like_plant"/>
</dbReference>
<dbReference type="PANTHER" id="PTHR47926">
    <property type="entry name" value="PENTATRICOPEPTIDE REPEAT-CONTAINING PROTEIN"/>
    <property type="match status" value="1"/>
</dbReference>
<accession>B9RA45</accession>
<dbReference type="PROSITE" id="PS51375">
    <property type="entry name" value="PPR"/>
    <property type="match status" value="2"/>
</dbReference>
<dbReference type="FunCoup" id="B9RA45">
    <property type="interactions" value="164"/>
</dbReference>
<dbReference type="Gene3D" id="1.25.40.10">
    <property type="entry name" value="Tetratricopeptide repeat domain"/>
    <property type="match status" value="3"/>
</dbReference>
<dbReference type="AlphaFoldDB" id="B9RA45"/>
<dbReference type="Pfam" id="PF13812">
    <property type="entry name" value="PPR_3"/>
    <property type="match status" value="1"/>
</dbReference>
<sequence length="551" mass="61005">MRLEGGQSGRDNTLMIITSHSQIYNLSHSIYTLIRQCKTINQLYQVHAQAFTKGLLSLTACSSPQILTKILYALTTIPTPKSSFSLLHYAVSTFDNIQNPSTFCYNVIIRLHTLHSSALSALHFFLQMRRFSVPPDFHSYPFALKACAHLRVLSLAQCLHSQVFKFGFVSDLYVINSLIHVYSLFDCLNYACQVFDESSDRDVVSYNALVDGFVKAGEFVKAREIFDLMPMRDSVSWGSLIAGYAQGSYCNEAIGLFDLMMGLKLEPDNIALVSALSACAQLGELEKGKQIHDYIKKNRIQADSFLSTGLVDFYAKSGCIDTAIKVFELSPDKSLITWNAMLIGIAMHGNSHLLLNYFSRMMEAGIKPDGISFLGVLVGCSHGGLVDEAKKLFDEMESIYGVRRELKHYGCMADLLARAGLIKEAVELTKGLPMGGDIFVWSGLLGGCRIHGNIEIAEQAAKQVMELKPEDGGVYSILANVYANADRWEDVVKIRRSMSSNRAVKKNAGRSSIQLGGLTHEFLAGESLHAQSSEIYMVLDGIREHQSEGSY</sequence>
<dbReference type="eggNOG" id="KOG4197">
    <property type="taxonomic scope" value="Eukaryota"/>
</dbReference>
<dbReference type="InterPro" id="IPR011990">
    <property type="entry name" value="TPR-like_helical_dom_sf"/>
</dbReference>
<dbReference type="NCBIfam" id="TIGR00756">
    <property type="entry name" value="PPR"/>
    <property type="match status" value="3"/>
</dbReference>
<dbReference type="Proteomes" id="UP000008311">
    <property type="component" value="Unassembled WGS sequence"/>
</dbReference>
<dbReference type="GO" id="GO:0003729">
    <property type="term" value="F:mRNA binding"/>
    <property type="evidence" value="ECO:0007669"/>
    <property type="project" value="UniProtKB-ARBA"/>
</dbReference>
<dbReference type="PANTHER" id="PTHR47926:SF436">
    <property type="entry name" value="PENTATRICOPEPTIDE REPEAT-CONTAINING PROTEIN ELI1, CHLOROPLASTIC-LIKE ISOFORM X2"/>
    <property type="match status" value="1"/>
</dbReference>
<keyword evidence="2" id="KW-0677">Repeat</keyword>
<gene>
    <name evidence="4" type="ORF">RCOM_1503120</name>
</gene>
<feature type="repeat" description="PPR" evidence="3">
    <location>
        <begin position="334"/>
        <end position="368"/>
    </location>
</feature>
<evidence type="ECO:0000256" key="2">
    <source>
        <dbReference type="ARBA" id="ARBA00022737"/>
    </source>
</evidence>
<organism evidence="4 5">
    <name type="scientific">Ricinus communis</name>
    <name type="common">Castor bean</name>
    <dbReference type="NCBI Taxonomy" id="3988"/>
    <lineage>
        <taxon>Eukaryota</taxon>
        <taxon>Viridiplantae</taxon>
        <taxon>Streptophyta</taxon>
        <taxon>Embryophyta</taxon>
        <taxon>Tracheophyta</taxon>
        <taxon>Spermatophyta</taxon>
        <taxon>Magnoliopsida</taxon>
        <taxon>eudicotyledons</taxon>
        <taxon>Gunneridae</taxon>
        <taxon>Pentapetalae</taxon>
        <taxon>rosids</taxon>
        <taxon>fabids</taxon>
        <taxon>Malpighiales</taxon>
        <taxon>Euphorbiaceae</taxon>
        <taxon>Acalyphoideae</taxon>
        <taxon>Acalypheae</taxon>
        <taxon>Ricinus</taxon>
    </lineage>
</organism>
<protein>
    <submittedName>
        <fullName evidence="4">Pentatricopeptide repeat-containing protein, putative</fullName>
    </submittedName>
</protein>
<dbReference type="EMBL" id="EQ973773">
    <property type="protein sequence ID" value="EEF51672.1"/>
    <property type="molecule type" value="Genomic_DNA"/>
</dbReference>
<name>B9RA45_RICCO</name>
<evidence type="ECO:0000313" key="5">
    <source>
        <dbReference type="Proteomes" id="UP000008311"/>
    </source>
</evidence>
<reference evidence="5" key="1">
    <citation type="journal article" date="2010" name="Nat. Biotechnol.">
        <title>Draft genome sequence of the oilseed species Ricinus communis.</title>
        <authorList>
            <person name="Chan A.P."/>
            <person name="Crabtree J."/>
            <person name="Zhao Q."/>
            <person name="Lorenzi H."/>
            <person name="Orvis J."/>
            <person name="Puiu D."/>
            <person name="Melake-Berhan A."/>
            <person name="Jones K.M."/>
            <person name="Redman J."/>
            <person name="Chen G."/>
            <person name="Cahoon E.B."/>
            <person name="Gedil M."/>
            <person name="Stanke M."/>
            <person name="Haas B.J."/>
            <person name="Wortman J.R."/>
            <person name="Fraser-Liggett C.M."/>
            <person name="Ravel J."/>
            <person name="Rabinowicz P.D."/>
        </authorList>
    </citation>
    <scope>NUCLEOTIDE SEQUENCE [LARGE SCALE GENOMIC DNA]</scope>
    <source>
        <strain evidence="5">cv. Hale</strain>
    </source>
</reference>
<dbReference type="InterPro" id="IPR046848">
    <property type="entry name" value="E_motif"/>
</dbReference>
<dbReference type="GO" id="GO:0009451">
    <property type="term" value="P:RNA modification"/>
    <property type="evidence" value="ECO:0007669"/>
    <property type="project" value="InterPro"/>
</dbReference>
<dbReference type="InParanoid" id="B9RA45"/>
<dbReference type="Pfam" id="PF20431">
    <property type="entry name" value="E_motif"/>
    <property type="match status" value="1"/>
</dbReference>
<keyword evidence="5" id="KW-1185">Reference proteome</keyword>
<dbReference type="SUPFAM" id="SSF48452">
    <property type="entry name" value="TPR-like"/>
    <property type="match status" value="1"/>
</dbReference>
<feature type="repeat" description="PPR" evidence="3">
    <location>
        <begin position="202"/>
        <end position="236"/>
    </location>
</feature>
<dbReference type="FunFam" id="1.25.40.10:FF:000348">
    <property type="entry name" value="Pentatricopeptide repeat-containing protein chloroplastic"/>
    <property type="match status" value="1"/>
</dbReference>
<evidence type="ECO:0000256" key="3">
    <source>
        <dbReference type="PROSITE-ProRule" id="PRU00708"/>
    </source>
</evidence>